<dbReference type="InterPro" id="IPR023393">
    <property type="entry name" value="START-like_dom_sf"/>
</dbReference>
<reference evidence="1" key="1">
    <citation type="journal article" date="2020" name="mSystems">
        <title>Genome- and Community-Level Interaction Insights into Carbon Utilization and Element Cycling Functions of Hydrothermarchaeota in Hydrothermal Sediment.</title>
        <authorList>
            <person name="Zhou Z."/>
            <person name="Liu Y."/>
            <person name="Xu W."/>
            <person name="Pan J."/>
            <person name="Luo Z.H."/>
            <person name="Li M."/>
        </authorList>
    </citation>
    <scope>NUCLEOTIDE SEQUENCE [LARGE SCALE GENOMIC DNA]</scope>
    <source>
        <strain evidence="1">SpSt-246</strain>
    </source>
</reference>
<dbReference type="Pfam" id="PF06240">
    <property type="entry name" value="COXG"/>
    <property type="match status" value="1"/>
</dbReference>
<name>A0A7C2BZP3_9DEIN</name>
<dbReference type="Gene3D" id="3.30.530.20">
    <property type="match status" value="1"/>
</dbReference>
<dbReference type="InterPro" id="IPR010419">
    <property type="entry name" value="CO_DH_gsu"/>
</dbReference>
<dbReference type="AlphaFoldDB" id="A0A7C2BZP3"/>
<organism evidence="1">
    <name type="scientific">Thermus islandicus</name>
    <dbReference type="NCBI Taxonomy" id="540988"/>
    <lineage>
        <taxon>Bacteria</taxon>
        <taxon>Thermotogati</taxon>
        <taxon>Deinococcota</taxon>
        <taxon>Deinococci</taxon>
        <taxon>Thermales</taxon>
        <taxon>Thermaceae</taxon>
        <taxon>Thermus</taxon>
    </lineage>
</organism>
<dbReference type="SUPFAM" id="SSF55961">
    <property type="entry name" value="Bet v1-like"/>
    <property type="match status" value="1"/>
</dbReference>
<protein>
    <submittedName>
        <fullName evidence="1">Carbon monoxide dehydrogenase</fullName>
    </submittedName>
</protein>
<dbReference type="CDD" id="cd05018">
    <property type="entry name" value="CoxG"/>
    <property type="match status" value="1"/>
</dbReference>
<sequence>MHLQGEKTLPFGRETLFQALEDPEVLVRAVPGAKELVPEGEGRYRAVLELALGPLRGRFQGWVRVKDRRPPEGLTLGLEVQSPLGRAEGEGRVELLPEGEATRVRYEGEARLMGTLAGLGGRLLQGAAQGLAEQFFRNLEAELGRRYGKGADPSQGERG</sequence>
<dbReference type="PANTHER" id="PTHR38588:SF1">
    <property type="entry name" value="BLL0334 PROTEIN"/>
    <property type="match status" value="1"/>
</dbReference>
<accession>A0A7C2BZP3</accession>
<proteinExistence type="predicted"/>
<dbReference type="EMBL" id="DSKL01000036">
    <property type="protein sequence ID" value="HEH81582.1"/>
    <property type="molecule type" value="Genomic_DNA"/>
</dbReference>
<comment type="caution">
    <text evidence="1">The sequence shown here is derived from an EMBL/GenBank/DDBJ whole genome shotgun (WGS) entry which is preliminary data.</text>
</comment>
<evidence type="ECO:0000313" key="1">
    <source>
        <dbReference type="EMBL" id="HEH81582.1"/>
    </source>
</evidence>
<gene>
    <name evidence="1" type="ORF">ENP73_00890</name>
</gene>
<dbReference type="PANTHER" id="PTHR38588">
    <property type="entry name" value="BLL0334 PROTEIN"/>
    <property type="match status" value="1"/>
</dbReference>